<comment type="caution">
    <text evidence="2">The sequence shown here is derived from an EMBL/GenBank/DDBJ whole genome shotgun (WGS) entry which is preliminary data.</text>
</comment>
<gene>
    <name evidence="2" type="ORF">B1C78_09180</name>
</gene>
<dbReference type="AlphaFoldDB" id="A0A1V3NH95"/>
<dbReference type="EMBL" id="MVBK01000049">
    <property type="protein sequence ID" value="OOG24248.1"/>
    <property type="molecule type" value="Genomic_DNA"/>
</dbReference>
<organism evidence="2 3">
    <name type="scientific">Thioalkalivibrio denitrificans</name>
    <dbReference type="NCBI Taxonomy" id="108003"/>
    <lineage>
        <taxon>Bacteria</taxon>
        <taxon>Pseudomonadati</taxon>
        <taxon>Pseudomonadota</taxon>
        <taxon>Gammaproteobacteria</taxon>
        <taxon>Chromatiales</taxon>
        <taxon>Ectothiorhodospiraceae</taxon>
        <taxon>Thioalkalivibrio</taxon>
    </lineage>
</organism>
<name>A0A1V3NH95_9GAMM</name>
<evidence type="ECO:0000313" key="3">
    <source>
        <dbReference type="Proteomes" id="UP000189462"/>
    </source>
</evidence>
<proteinExistence type="predicted"/>
<accession>A0A1V3NH95</accession>
<sequence length="59" mass="6531">MYDCECLSAMLDEVNRATERAERAVDDAIEHCARSMERIAEMEATAKARRNDPGLGSNG</sequence>
<keyword evidence="3" id="KW-1185">Reference proteome</keyword>
<dbReference type="Proteomes" id="UP000189462">
    <property type="component" value="Unassembled WGS sequence"/>
</dbReference>
<keyword evidence="1" id="KW-0175">Coiled coil</keyword>
<feature type="coiled-coil region" evidence="1">
    <location>
        <begin position="4"/>
        <end position="31"/>
    </location>
</feature>
<reference evidence="2 3" key="1">
    <citation type="submission" date="2017-02" db="EMBL/GenBank/DDBJ databases">
        <title>Genomic diversity within the haloalkaliphilic genus Thioalkalivibrio.</title>
        <authorList>
            <person name="Ahn A.-C."/>
            <person name="Meier-Kolthoff J."/>
            <person name="Overmars L."/>
            <person name="Richter M."/>
            <person name="Woyke T."/>
            <person name="Sorokin D.Y."/>
            <person name="Muyzer G."/>
        </authorList>
    </citation>
    <scope>NUCLEOTIDE SEQUENCE [LARGE SCALE GENOMIC DNA]</scope>
    <source>
        <strain evidence="2 3">ALJD</strain>
    </source>
</reference>
<protein>
    <submittedName>
        <fullName evidence="2">Uncharacterized protein</fullName>
    </submittedName>
</protein>
<evidence type="ECO:0000313" key="2">
    <source>
        <dbReference type="EMBL" id="OOG24248.1"/>
    </source>
</evidence>
<evidence type="ECO:0000256" key="1">
    <source>
        <dbReference type="SAM" id="Coils"/>
    </source>
</evidence>